<dbReference type="AlphaFoldDB" id="A0A813X699"/>
<name>A0A813X699_9BILA</name>
<keyword evidence="5" id="KW-1185">Reference proteome</keyword>
<keyword evidence="2" id="KW-0175">Coiled coil</keyword>
<evidence type="ECO:0000313" key="4">
    <source>
        <dbReference type="EMBL" id="CAF0867062.1"/>
    </source>
</evidence>
<dbReference type="PROSITE" id="PS51253">
    <property type="entry name" value="HTH_CENPB"/>
    <property type="match status" value="1"/>
</dbReference>
<dbReference type="OrthoDB" id="125347at2759"/>
<accession>A0A813X699</accession>
<protein>
    <recommendedName>
        <fullName evidence="3">HTH CENPB-type domain-containing protein</fullName>
    </recommendedName>
</protein>
<dbReference type="Pfam" id="PF03221">
    <property type="entry name" value="HTH_Tnp_Tc5"/>
    <property type="match status" value="1"/>
</dbReference>
<evidence type="ECO:0000256" key="2">
    <source>
        <dbReference type="SAM" id="Coils"/>
    </source>
</evidence>
<dbReference type="InterPro" id="IPR050863">
    <property type="entry name" value="CenT-Element_Derived"/>
</dbReference>
<evidence type="ECO:0000259" key="3">
    <source>
        <dbReference type="PROSITE" id="PS51253"/>
    </source>
</evidence>
<dbReference type="InterPro" id="IPR006600">
    <property type="entry name" value="HTH_CenpB_DNA-bd_dom"/>
</dbReference>
<evidence type="ECO:0000313" key="5">
    <source>
        <dbReference type="Proteomes" id="UP000663879"/>
    </source>
</evidence>
<sequence>MVRMGIDIYTKKQILEEVEKGTSYKVIREKFNLKHSSNICQIIKNKDKVLRRFQNLDTPFNRKTLKTTKYENIDTGLKQFISNCEQNGLQINTETLREKALEIARQSGQYEFRASNGYLTNFSNRNSIGLIPPDSFNSEDSNLDMENLGEKFQDLISNIDPRDIFCVDEFGLYWRLFPNKNQKNPDKFCKLGQDSDERLTIFTGVSMIGEKLPLVIISYDEKPLNSKEISKLNVSYYSDKNSWINQEIFKQIMNNLNEQMRQENRFIIIFLDSCSAHCQNLNYSNLSLIFIGEDSNQPLNIGVFKCLKAYYRMKLCRKMYALGESKLDQNSVKLFNVIEMLSYSWDNEIKPGIIVDCFTQCGFYQAKGINDSEIISDNNVSIQSDLENIALSFKKFYPDISMNDYIDIDENLVTSELYDDEECSIESIEENSQEKKSKKDAEKVQAINAIDTLKLYFAKNFTDDLKDILANLNDLENKIYEHTLNQS</sequence>
<dbReference type="SMART" id="SM00674">
    <property type="entry name" value="CENPB"/>
    <property type="match status" value="1"/>
</dbReference>
<dbReference type="Gene3D" id="1.10.10.60">
    <property type="entry name" value="Homeodomain-like"/>
    <property type="match status" value="2"/>
</dbReference>
<dbReference type="SUPFAM" id="SSF46689">
    <property type="entry name" value="Homeodomain-like"/>
    <property type="match status" value="1"/>
</dbReference>
<dbReference type="Proteomes" id="UP000663879">
    <property type="component" value="Unassembled WGS sequence"/>
</dbReference>
<dbReference type="EMBL" id="CAJNOC010001463">
    <property type="protein sequence ID" value="CAF0867062.1"/>
    <property type="molecule type" value="Genomic_DNA"/>
</dbReference>
<gene>
    <name evidence="4" type="ORF">OXX778_LOCUS9737</name>
</gene>
<dbReference type="Pfam" id="PF03184">
    <property type="entry name" value="DDE_1"/>
    <property type="match status" value="1"/>
</dbReference>
<feature type="coiled-coil region" evidence="2">
    <location>
        <begin position="418"/>
        <end position="485"/>
    </location>
</feature>
<proteinExistence type="predicted"/>
<keyword evidence="1" id="KW-0238">DNA-binding</keyword>
<dbReference type="InterPro" id="IPR004875">
    <property type="entry name" value="DDE_SF_endonuclease_dom"/>
</dbReference>
<comment type="caution">
    <text evidence="4">The sequence shown here is derived from an EMBL/GenBank/DDBJ whole genome shotgun (WGS) entry which is preliminary data.</text>
</comment>
<dbReference type="InterPro" id="IPR009057">
    <property type="entry name" value="Homeodomain-like_sf"/>
</dbReference>
<organism evidence="4 5">
    <name type="scientific">Brachionus calyciflorus</name>
    <dbReference type="NCBI Taxonomy" id="104777"/>
    <lineage>
        <taxon>Eukaryota</taxon>
        <taxon>Metazoa</taxon>
        <taxon>Spiralia</taxon>
        <taxon>Gnathifera</taxon>
        <taxon>Rotifera</taxon>
        <taxon>Eurotatoria</taxon>
        <taxon>Monogononta</taxon>
        <taxon>Pseudotrocha</taxon>
        <taxon>Ploima</taxon>
        <taxon>Brachionidae</taxon>
        <taxon>Brachionus</taxon>
    </lineage>
</organism>
<dbReference type="PANTHER" id="PTHR19303">
    <property type="entry name" value="TRANSPOSON"/>
    <property type="match status" value="1"/>
</dbReference>
<dbReference type="PANTHER" id="PTHR19303:SF73">
    <property type="entry name" value="PROTEIN PDC2"/>
    <property type="match status" value="1"/>
</dbReference>
<evidence type="ECO:0000256" key="1">
    <source>
        <dbReference type="ARBA" id="ARBA00023125"/>
    </source>
</evidence>
<dbReference type="GO" id="GO:0003677">
    <property type="term" value="F:DNA binding"/>
    <property type="evidence" value="ECO:0007669"/>
    <property type="project" value="UniProtKB-KW"/>
</dbReference>
<dbReference type="GO" id="GO:0005634">
    <property type="term" value="C:nucleus"/>
    <property type="evidence" value="ECO:0007669"/>
    <property type="project" value="TreeGrafter"/>
</dbReference>
<feature type="domain" description="HTH CENPB-type" evidence="3">
    <location>
        <begin position="61"/>
        <end position="132"/>
    </location>
</feature>
<reference evidence="4" key="1">
    <citation type="submission" date="2021-02" db="EMBL/GenBank/DDBJ databases">
        <authorList>
            <person name="Nowell W R."/>
        </authorList>
    </citation>
    <scope>NUCLEOTIDE SEQUENCE</scope>
    <source>
        <strain evidence="4">Ploen Becks lab</strain>
    </source>
</reference>